<dbReference type="PANTHER" id="PTHR43531">
    <property type="entry name" value="PROTEIN ICFG"/>
    <property type="match status" value="1"/>
</dbReference>
<evidence type="ECO:0000256" key="5">
    <source>
        <dbReference type="SAM" id="MobiDB-lite"/>
    </source>
</evidence>
<dbReference type="GO" id="GO:0007165">
    <property type="term" value="P:signal transduction"/>
    <property type="evidence" value="ECO:0007669"/>
    <property type="project" value="UniProtKB-KW"/>
</dbReference>
<keyword evidence="9" id="KW-1185">Reference proteome</keyword>
<protein>
    <submittedName>
        <fullName evidence="8">Methyl-accepting chemotaxis protein</fullName>
    </submittedName>
</protein>
<organism evidence="8 9">
    <name type="scientific">Peredibacter starrii</name>
    <dbReference type="NCBI Taxonomy" id="28202"/>
    <lineage>
        <taxon>Bacteria</taxon>
        <taxon>Pseudomonadati</taxon>
        <taxon>Bdellovibrionota</taxon>
        <taxon>Bacteriovoracia</taxon>
        <taxon>Bacteriovoracales</taxon>
        <taxon>Bacteriovoracaceae</taxon>
        <taxon>Peredibacter</taxon>
    </lineage>
</organism>
<keyword evidence="4" id="KW-0175">Coiled coil</keyword>
<sequence>MLRERSLKFKLLASFGTLSVFVLLLTGISLHSMQKINTQYGHIVNVTMGNLQSVGTINALVNEANRLNLRVFMSMLQNDVESLKRNAGEYPDRRADLEEINKKYRSTPFADGEEKLYDAVWNAWKAYDKHATEFLTYSIPGLTDPAAKDKAADIMNNKMRHARGDIETAVNNLIAFQDKDASMRATSATETYKTSFGLLVTIALCILGGSVVLGFLISNYMNKTLSGIADRIRGSADQTSLASHELTSASSTLSQGATESAASLEETVSSLEELSSMVKLNSDHAKEANTLSRKSLDSAEHGEKEISTLLAAMSNMEKSSKKIEEIINVIDDIAFQTNLLALNAAVEAARAGEQGKGFAVVADAVRNLAQRSASAAKDINNLIKENVEMTENGVRIAGTSGSTLKEIVESAKKVADLNAEISAASQEQANGIEQISKAMNHLDQAIQGNASSSEEVASSASEMSSQADCLIGMVKELKSFVEGGTAPSAPTTTTTTKTPTHKTPKFGGGSGGSKNPSNVIPFNTDPGHGESIGKAEGF</sequence>
<dbReference type="SUPFAM" id="SSF58104">
    <property type="entry name" value="Methyl-accepting chemotaxis protein (MCP) signaling domain"/>
    <property type="match status" value="1"/>
</dbReference>
<dbReference type="Pfam" id="PF00015">
    <property type="entry name" value="MCPsignal"/>
    <property type="match status" value="1"/>
</dbReference>
<feature type="transmembrane region" description="Helical" evidence="6">
    <location>
        <begin position="196"/>
        <end position="217"/>
    </location>
</feature>
<dbReference type="GO" id="GO:0005886">
    <property type="term" value="C:plasma membrane"/>
    <property type="evidence" value="ECO:0007669"/>
    <property type="project" value="TreeGrafter"/>
</dbReference>
<dbReference type="Pfam" id="PF12729">
    <property type="entry name" value="4HB_MCP_1"/>
    <property type="match status" value="1"/>
</dbReference>
<dbReference type="CDD" id="cd11386">
    <property type="entry name" value="MCP_signal"/>
    <property type="match status" value="1"/>
</dbReference>
<dbReference type="PROSITE" id="PS50111">
    <property type="entry name" value="CHEMOTAXIS_TRANSDUC_2"/>
    <property type="match status" value="1"/>
</dbReference>
<evidence type="ECO:0000256" key="3">
    <source>
        <dbReference type="PROSITE-ProRule" id="PRU00284"/>
    </source>
</evidence>
<proteinExistence type="inferred from homology"/>
<keyword evidence="6" id="KW-1133">Transmembrane helix</keyword>
<keyword evidence="3" id="KW-0807">Transducer</keyword>
<evidence type="ECO:0000256" key="2">
    <source>
        <dbReference type="ARBA" id="ARBA00029447"/>
    </source>
</evidence>
<dbReference type="PANTHER" id="PTHR43531:SF14">
    <property type="entry name" value="METHYL-ACCEPTING CHEMOTAXIS PROTEIN I-RELATED"/>
    <property type="match status" value="1"/>
</dbReference>
<dbReference type="PRINTS" id="PR00260">
    <property type="entry name" value="CHEMTRNSDUCR"/>
</dbReference>
<name>A0AAX4HJV9_9BACT</name>
<evidence type="ECO:0000259" key="7">
    <source>
        <dbReference type="PROSITE" id="PS50111"/>
    </source>
</evidence>
<keyword evidence="6" id="KW-0812">Transmembrane</keyword>
<dbReference type="Proteomes" id="UP001324634">
    <property type="component" value="Chromosome"/>
</dbReference>
<feature type="domain" description="Methyl-accepting transducer" evidence="7">
    <location>
        <begin position="235"/>
        <end position="464"/>
    </location>
</feature>
<feature type="coiled-coil region" evidence="4">
    <location>
        <begin position="365"/>
        <end position="427"/>
    </location>
</feature>
<dbReference type="KEGG" id="psti:SOO65_12545"/>
<dbReference type="GO" id="GO:0006935">
    <property type="term" value="P:chemotaxis"/>
    <property type="evidence" value="ECO:0007669"/>
    <property type="project" value="InterPro"/>
</dbReference>
<evidence type="ECO:0000313" key="8">
    <source>
        <dbReference type="EMBL" id="WPU63517.1"/>
    </source>
</evidence>
<comment type="similarity">
    <text evidence="2">Belongs to the methyl-accepting chemotaxis (MCP) protein family.</text>
</comment>
<dbReference type="AlphaFoldDB" id="A0AAX4HJV9"/>
<dbReference type="GO" id="GO:0004888">
    <property type="term" value="F:transmembrane signaling receptor activity"/>
    <property type="evidence" value="ECO:0007669"/>
    <property type="project" value="InterPro"/>
</dbReference>
<evidence type="ECO:0000256" key="6">
    <source>
        <dbReference type="SAM" id="Phobius"/>
    </source>
</evidence>
<evidence type="ECO:0000256" key="4">
    <source>
        <dbReference type="SAM" id="Coils"/>
    </source>
</evidence>
<evidence type="ECO:0000313" key="9">
    <source>
        <dbReference type="Proteomes" id="UP001324634"/>
    </source>
</evidence>
<dbReference type="RefSeq" id="WP_321390364.1">
    <property type="nucleotide sequence ID" value="NZ_CP139487.1"/>
</dbReference>
<accession>A0AAX4HJV9</accession>
<keyword evidence="1" id="KW-0488">Methylation</keyword>
<gene>
    <name evidence="8" type="ORF">SOO65_12545</name>
</gene>
<dbReference type="InterPro" id="IPR004090">
    <property type="entry name" value="Chemotax_Me-accpt_rcpt"/>
</dbReference>
<feature type="region of interest" description="Disordered" evidence="5">
    <location>
        <begin position="482"/>
        <end position="538"/>
    </location>
</feature>
<dbReference type="InterPro" id="IPR024478">
    <property type="entry name" value="HlyB_4HB_MCP"/>
</dbReference>
<dbReference type="SMART" id="SM00283">
    <property type="entry name" value="MA"/>
    <property type="match status" value="1"/>
</dbReference>
<dbReference type="InterPro" id="IPR051310">
    <property type="entry name" value="MCP_chemotaxis"/>
</dbReference>
<dbReference type="EMBL" id="CP139487">
    <property type="protein sequence ID" value="WPU63517.1"/>
    <property type="molecule type" value="Genomic_DNA"/>
</dbReference>
<dbReference type="Gene3D" id="1.10.287.950">
    <property type="entry name" value="Methyl-accepting chemotaxis protein"/>
    <property type="match status" value="1"/>
</dbReference>
<evidence type="ECO:0000256" key="1">
    <source>
        <dbReference type="ARBA" id="ARBA00022481"/>
    </source>
</evidence>
<reference evidence="8 9" key="1">
    <citation type="submission" date="2023-11" db="EMBL/GenBank/DDBJ databases">
        <title>Peredibacter starrii A3.12.</title>
        <authorList>
            <person name="Mitchell R.J."/>
        </authorList>
    </citation>
    <scope>NUCLEOTIDE SEQUENCE [LARGE SCALE GENOMIC DNA]</scope>
    <source>
        <strain evidence="8 9">A3.12</strain>
    </source>
</reference>
<dbReference type="InterPro" id="IPR004089">
    <property type="entry name" value="MCPsignal_dom"/>
</dbReference>
<feature type="transmembrane region" description="Helical" evidence="6">
    <location>
        <begin position="12"/>
        <end position="30"/>
    </location>
</feature>
<keyword evidence="6" id="KW-0472">Membrane</keyword>
<feature type="compositionally biased region" description="Basic and acidic residues" evidence="5">
    <location>
        <begin position="527"/>
        <end position="538"/>
    </location>
</feature>